<reference evidence="2" key="2">
    <citation type="submission" date="2022-03" db="EMBL/GenBank/DDBJ databases">
        <title>Draft title - Genomic analysis of global carrot germplasm unveils the trajectory of domestication and the origin of high carotenoid orange carrot.</title>
        <authorList>
            <person name="Iorizzo M."/>
            <person name="Ellison S."/>
            <person name="Senalik D."/>
            <person name="Macko-Podgorni A."/>
            <person name="Grzebelus D."/>
            <person name="Bostan H."/>
            <person name="Rolling W."/>
            <person name="Curaba J."/>
            <person name="Simon P."/>
        </authorList>
    </citation>
    <scope>NUCLEOTIDE SEQUENCE</scope>
    <source>
        <tissue evidence="2">Leaf</tissue>
    </source>
</reference>
<dbReference type="EMBL" id="CP093345">
    <property type="protein sequence ID" value="WOG93942.1"/>
    <property type="molecule type" value="Genomic_DNA"/>
</dbReference>
<protein>
    <submittedName>
        <fullName evidence="1">Uncharacterized protein</fullName>
    </submittedName>
</protein>
<dbReference type="Gramene" id="KZN02963">
    <property type="protein sequence ID" value="KZN02963"/>
    <property type="gene ID" value="DCAR_011719"/>
</dbReference>
<evidence type="ECO:0000313" key="1">
    <source>
        <dbReference type="EMBL" id="KZN02963.1"/>
    </source>
</evidence>
<keyword evidence="3" id="KW-1185">Reference proteome</keyword>
<gene>
    <name evidence="1" type="ORF">DCAR_011719</name>
    <name evidence="2" type="ORF">DCAR_0313230</name>
</gene>
<accession>A0A162ALQ9</accession>
<name>A0A162ALQ9_DAUCS</name>
<dbReference type="EMBL" id="LNRQ01000003">
    <property type="protein sequence ID" value="KZN02963.1"/>
    <property type="molecule type" value="Genomic_DNA"/>
</dbReference>
<proteinExistence type="predicted"/>
<dbReference type="Proteomes" id="UP000077755">
    <property type="component" value="Chromosome 3"/>
</dbReference>
<organism evidence="1">
    <name type="scientific">Daucus carota subsp. sativus</name>
    <name type="common">Carrot</name>
    <dbReference type="NCBI Taxonomy" id="79200"/>
    <lineage>
        <taxon>Eukaryota</taxon>
        <taxon>Viridiplantae</taxon>
        <taxon>Streptophyta</taxon>
        <taxon>Embryophyta</taxon>
        <taxon>Tracheophyta</taxon>
        <taxon>Spermatophyta</taxon>
        <taxon>Magnoliopsida</taxon>
        <taxon>eudicotyledons</taxon>
        <taxon>Gunneridae</taxon>
        <taxon>Pentapetalae</taxon>
        <taxon>asterids</taxon>
        <taxon>campanulids</taxon>
        <taxon>Apiales</taxon>
        <taxon>Apiaceae</taxon>
        <taxon>Apioideae</taxon>
        <taxon>Scandiceae</taxon>
        <taxon>Daucinae</taxon>
        <taxon>Daucus</taxon>
        <taxon>Daucus sect. Daucus</taxon>
    </lineage>
</organism>
<dbReference type="AlphaFoldDB" id="A0A162ALQ9"/>
<evidence type="ECO:0000313" key="3">
    <source>
        <dbReference type="Proteomes" id="UP000077755"/>
    </source>
</evidence>
<evidence type="ECO:0000313" key="2">
    <source>
        <dbReference type="EMBL" id="WOG93942.1"/>
    </source>
</evidence>
<sequence>MSEFVCWKQHLHSKYSIIYLLWYPVAVSGYQQQTSNAGACAGIITMSATYPLDMVPLIKPSVYSWNSWRLKHVIW</sequence>
<reference evidence="1" key="1">
    <citation type="journal article" date="2016" name="Nat. Genet.">
        <title>A high-quality carrot genome assembly provides new insights into carotenoid accumulation and asterid genome evolution.</title>
        <authorList>
            <person name="Iorizzo M."/>
            <person name="Ellison S."/>
            <person name="Senalik D."/>
            <person name="Zeng P."/>
            <person name="Satapoomin P."/>
            <person name="Huang J."/>
            <person name="Bowman M."/>
            <person name="Iovene M."/>
            <person name="Sanseverino W."/>
            <person name="Cavagnaro P."/>
            <person name="Yildiz M."/>
            <person name="Macko-Podgorni A."/>
            <person name="Moranska E."/>
            <person name="Grzebelus E."/>
            <person name="Grzebelus D."/>
            <person name="Ashrafi H."/>
            <person name="Zheng Z."/>
            <person name="Cheng S."/>
            <person name="Spooner D."/>
            <person name="Van Deynze A."/>
            <person name="Simon P."/>
        </authorList>
    </citation>
    <scope>NUCLEOTIDE SEQUENCE [LARGE SCALE GENOMIC DNA]</scope>
    <source>
        <tissue evidence="1">Leaf</tissue>
    </source>
</reference>